<dbReference type="GO" id="GO:0030148">
    <property type="term" value="P:sphingolipid biosynthetic process"/>
    <property type="evidence" value="ECO:0007669"/>
    <property type="project" value="TreeGrafter"/>
</dbReference>
<keyword evidence="14" id="KW-0256">Endoplasmic reticulum</keyword>
<evidence type="ECO:0000256" key="8">
    <source>
        <dbReference type="ARBA" id="ARBA00022989"/>
    </source>
</evidence>
<evidence type="ECO:0000256" key="12">
    <source>
        <dbReference type="ARBA" id="ARBA00023239"/>
    </source>
</evidence>
<dbReference type="GO" id="GO:0042761">
    <property type="term" value="P:very long-chain fatty acid biosynthetic process"/>
    <property type="evidence" value="ECO:0007669"/>
    <property type="project" value="TreeGrafter"/>
</dbReference>
<dbReference type="PANTHER" id="PTHR11035">
    <property type="entry name" value="VERY-LONG-CHAIN (3R)-3-HYDROXYACYL-COA DEHYDRATASE"/>
    <property type="match status" value="1"/>
</dbReference>
<gene>
    <name evidence="16" type="ORF">TCNE_LOCUS16687</name>
</gene>
<evidence type="ECO:0000313" key="17">
    <source>
        <dbReference type="Proteomes" id="UP000050794"/>
    </source>
</evidence>
<dbReference type="UniPathway" id="UPA00094"/>
<dbReference type="WBParaSite" id="TCNE_0001668801-mRNA-1">
    <property type="protein sequence ID" value="TCNE_0001668801-mRNA-1"/>
    <property type="gene ID" value="TCNE_0001668801"/>
</dbReference>
<dbReference type="Proteomes" id="UP000050794">
    <property type="component" value="Unassembled WGS sequence"/>
</dbReference>
<dbReference type="GO" id="GO:0005789">
    <property type="term" value="C:endoplasmic reticulum membrane"/>
    <property type="evidence" value="ECO:0007669"/>
    <property type="project" value="UniProtKB-SubCell"/>
</dbReference>
<reference evidence="18" key="1">
    <citation type="submission" date="2016-06" db="UniProtKB">
        <authorList>
            <consortium name="WormBaseParasite"/>
        </authorList>
    </citation>
    <scope>IDENTIFICATION</scope>
</reference>
<evidence type="ECO:0000256" key="15">
    <source>
        <dbReference type="SAM" id="MobiDB-lite"/>
    </source>
</evidence>
<dbReference type="EC" id="4.2.1.134" evidence="4 14"/>
<feature type="compositionally biased region" description="Acidic residues" evidence="15">
    <location>
        <begin position="35"/>
        <end position="53"/>
    </location>
</feature>
<keyword evidence="17" id="KW-1185">Reference proteome</keyword>
<evidence type="ECO:0000256" key="7">
    <source>
        <dbReference type="ARBA" id="ARBA00022832"/>
    </source>
</evidence>
<dbReference type="PANTHER" id="PTHR11035:SF3">
    <property type="entry name" value="VERY-LONG-CHAIN (3R)-3-HYDROXYACYL-COA DEHYDRATASE"/>
    <property type="match status" value="1"/>
</dbReference>
<feature type="compositionally biased region" description="Basic and acidic residues" evidence="15">
    <location>
        <begin position="24"/>
        <end position="34"/>
    </location>
</feature>
<feature type="transmembrane region" description="Helical" evidence="14">
    <location>
        <begin position="247"/>
        <end position="267"/>
    </location>
</feature>
<keyword evidence="8 14" id="KW-1133">Transmembrane helix</keyword>
<organism evidence="17 18">
    <name type="scientific">Toxocara canis</name>
    <name type="common">Canine roundworm</name>
    <dbReference type="NCBI Taxonomy" id="6265"/>
    <lineage>
        <taxon>Eukaryota</taxon>
        <taxon>Metazoa</taxon>
        <taxon>Ecdysozoa</taxon>
        <taxon>Nematoda</taxon>
        <taxon>Chromadorea</taxon>
        <taxon>Rhabditida</taxon>
        <taxon>Spirurina</taxon>
        <taxon>Ascaridomorpha</taxon>
        <taxon>Ascaridoidea</taxon>
        <taxon>Toxocaridae</taxon>
        <taxon>Toxocara</taxon>
    </lineage>
</organism>
<evidence type="ECO:0000313" key="18">
    <source>
        <dbReference type="WBParaSite" id="TCNE_0001668801-mRNA-1"/>
    </source>
</evidence>
<keyword evidence="7 14" id="KW-0276">Fatty acid metabolism</keyword>
<evidence type="ECO:0000256" key="5">
    <source>
        <dbReference type="ARBA" id="ARBA00022516"/>
    </source>
</evidence>
<evidence type="ECO:0000256" key="14">
    <source>
        <dbReference type="RuleBase" id="RU363109"/>
    </source>
</evidence>
<evidence type="ECO:0000256" key="11">
    <source>
        <dbReference type="ARBA" id="ARBA00023160"/>
    </source>
</evidence>
<comment type="catalytic activity">
    <reaction evidence="13 14">
        <text>a very-long-chain (3R)-3-hydroxyacyl-CoA = a very-long-chain (2E)-enoyl-CoA + H2O</text>
        <dbReference type="Rhea" id="RHEA:45812"/>
        <dbReference type="ChEBI" id="CHEBI:15377"/>
        <dbReference type="ChEBI" id="CHEBI:83728"/>
        <dbReference type="ChEBI" id="CHEBI:85440"/>
        <dbReference type="EC" id="4.2.1.134"/>
    </reaction>
</comment>
<keyword evidence="9 14" id="KW-0443">Lipid metabolism</keyword>
<keyword evidence="12 14" id="KW-0456">Lyase</keyword>
<comment type="pathway">
    <text evidence="2 14">Lipid metabolism; fatty acid biosynthesis.</text>
</comment>
<evidence type="ECO:0000256" key="2">
    <source>
        <dbReference type="ARBA" id="ARBA00005194"/>
    </source>
</evidence>
<feature type="region of interest" description="Disordered" evidence="15">
    <location>
        <begin position="93"/>
        <end position="125"/>
    </location>
</feature>
<comment type="subcellular location">
    <subcellularLocation>
        <location evidence="14">Endoplasmic reticulum membrane</location>
        <topology evidence="14">Multi-pass membrane protein</topology>
    </subcellularLocation>
    <subcellularLocation>
        <location evidence="1">Membrane</location>
        <topology evidence="1">Multi-pass membrane protein</topology>
    </subcellularLocation>
</comment>
<keyword evidence="10 14" id="KW-0472">Membrane</keyword>
<feature type="transmembrane region" description="Helical" evidence="14">
    <location>
        <begin position="216"/>
        <end position="240"/>
    </location>
</feature>
<keyword evidence="5 14" id="KW-0444">Lipid biosynthesis</keyword>
<evidence type="ECO:0000256" key="4">
    <source>
        <dbReference type="ARBA" id="ARBA00013122"/>
    </source>
</evidence>
<evidence type="ECO:0000313" key="16">
    <source>
        <dbReference type="EMBL" id="VDM48008.1"/>
    </source>
</evidence>
<dbReference type="Pfam" id="PF04387">
    <property type="entry name" value="PTPLA"/>
    <property type="match status" value="1"/>
</dbReference>
<comment type="similarity">
    <text evidence="3 14">Belongs to the very long-chain fatty acids dehydratase HACD family.</text>
</comment>
<accession>A0A183V7G7</accession>
<comment type="function">
    <text evidence="14">Catalyzes the third of the four reactions of the long-chain fatty acids elongation cycle. This endoplasmic reticulum-bound enzymatic process, allows the addition of two carbons to the chain of long- and very long-chain fatty acids/VLCFAs per cycle. This enzyme catalyzes the dehydration of the 3-hydroxyacyl-CoA intermediate into trans-2,3-enoyl-CoA, within each cycle of fatty acid elongation. Thereby, it participates to the production of VLCFAs of different chain lengths that are involved in multiple biological processes as precursors of membrane lipids and lipid mediators.</text>
</comment>
<dbReference type="GO" id="GO:0030497">
    <property type="term" value="P:fatty acid elongation"/>
    <property type="evidence" value="ECO:0007669"/>
    <property type="project" value="TreeGrafter"/>
</dbReference>
<evidence type="ECO:0000256" key="6">
    <source>
        <dbReference type="ARBA" id="ARBA00022692"/>
    </source>
</evidence>
<evidence type="ECO:0000256" key="13">
    <source>
        <dbReference type="ARBA" id="ARBA00036671"/>
    </source>
</evidence>
<evidence type="ECO:0000256" key="10">
    <source>
        <dbReference type="ARBA" id="ARBA00023136"/>
    </source>
</evidence>
<comment type="caution">
    <text evidence="14">Lacks conserved residue(s) required for the propagation of feature annotation.</text>
</comment>
<sequence>MGYAFGSGLDCSAQRERQRHWRGRNNEKGSRSELNEEGEDGEDNEDDDDDDADSNTSRQFEAKQRKKRGLMGLALGYSRQALGSKLSLISRTSKTTATKWKRSPGLTRKNSIPVPSLNRSPRSASPIDEVTIPIEVNVPPVLVEEPEHESRSSGSLSMKTSAPKSECYMEGNTEVVPNAVEFTNVASSSVSSGNRIHSTTMAYARLYLIAYNAIQVFGWAIIMYKTVMGILGGASYSILYKNVELELQIFQTAAIFEIIHAMVGIVRSPVGTTAMQVFSRVTVVWFVLHKVISRMSKPMFKKGKQILTMK</sequence>
<dbReference type="GO" id="GO:0102158">
    <property type="term" value="F:very-long-chain (3R)-3-hydroxyacyl-CoA dehydratase activity"/>
    <property type="evidence" value="ECO:0007669"/>
    <property type="project" value="UniProtKB-EC"/>
</dbReference>
<dbReference type="EMBL" id="UYWY01023810">
    <property type="protein sequence ID" value="VDM48008.1"/>
    <property type="molecule type" value="Genomic_DNA"/>
</dbReference>
<proteinExistence type="inferred from homology"/>
<evidence type="ECO:0000256" key="3">
    <source>
        <dbReference type="ARBA" id="ARBA00007811"/>
    </source>
</evidence>
<protein>
    <recommendedName>
        <fullName evidence="4 14">Very-long-chain (3R)-3-hydroxyacyl-CoA dehydratase</fullName>
        <ecNumber evidence="4 14">4.2.1.134</ecNumber>
    </recommendedName>
</protein>
<evidence type="ECO:0000256" key="1">
    <source>
        <dbReference type="ARBA" id="ARBA00004141"/>
    </source>
</evidence>
<evidence type="ECO:0000256" key="9">
    <source>
        <dbReference type="ARBA" id="ARBA00023098"/>
    </source>
</evidence>
<dbReference type="InterPro" id="IPR007482">
    <property type="entry name" value="Tyr_Pase-like_PTPLA"/>
</dbReference>
<dbReference type="AlphaFoldDB" id="A0A183V7G7"/>
<name>A0A183V7G7_TOXCA</name>
<reference evidence="16 17" key="2">
    <citation type="submission" date="2018-11" db="EMBL/GenBank/DDBJ databases">
        <authorList>
            <consortium name="Pathogen Informatics"/>
        </authorList>
    </citation>
    <scope>NUCLEOTIDE SEQUENCE [LARGE SCALE GENOMIC DNA]</scope>
</reference>
<keyword evidence="6 14" id="KW-0812">Transmembrane</keyword>
<feature type="region of interest" description="Disordered" evidence="15">
    <location>
        <begin position="1"/>
        <end position="66"/>
    </location>
</feature>
<keyword evidence="11 14" id="KW-0275">Fatty acid biosynthesis</keyword>